<dbReference type="EMBL" id="JACSEA010000012">
    <property type="protein sequence ID" value="KAF7388083.1"/>
    <property type="molecule type" value="Genomic_DNA"/>
</dbReference>
<accession>A0A834MYX8</accession>
<sequence>MQKRTHVEQGCVADRIAKFQFSWHDLDLRKTLNVTTNQTTRVLFPEVFQFSRPNTMLIAKDVSLLR</sequence>
<protein>
    <submittedName>
        <fullName evidence="1">Uncharacterized protein</fullName>
    </submittedName>
</protein>
<keyword evidence="2" id="KW-1185">Reference proteome</keyword>
<comment type="caution">
    <text evidence="1">The sequence shown here is derived from an EMBL/GenBank/DDBJ whole genome shotgun (WGS) entry which is preliminary data.</text>
</comment>
<evidence type="ECO:0000313" key="1">
    <source>
        <dbReference type="EMBL" id="KAF7388083.1"/>
    </source>
</evidence>
<name>A0A834MYX8_VESVU</name>
<gene>
    <name evidence="1" type="ORF">HZH66_010850</name>
</gene>
<proteinExistence type="predicted"/>
<dbReference type="AlphaFoldDB" id="A0A834MYX8"/>
<organism evidence="1 2">
    <name type="scientific">Vespula vulgaris</name>
    <name type="common">Yellow jacket</name>
    <name type="synonym">Wasp</name>
    <dbReference type="NCBI Taxonomy" id="7454"/>
    <lineage>
        <taxon>Eukaryota</taxon>
        <taxon>Metazoa</taxon>
        <taxon>Ecdysozoa</taxon>
        <taxon>Arthropoda</taxon>
        <taxon>Hexapoda</taxon>
        <taxon>Insecta</taxon>
        <taxon>Pterygota</taxon>
        <taxon>Neoptera</taxon>
        <taxon>Endopterygota</taxon>
        <taxon>Hymenoptera</taxon>
        <taxon>Apocrita</taxon>
        <taxon>Aculeata</taxon>
        <taxon>Vespoidea</taxon>
        <taxon>Vespidae</taxon>
        <taxon>Vespinae</taxon>
        <taxon>Vespula</taxon>
    </lineage>
</organism>
<reference evidence="1" key="1">
    <citation type="journal article" date="2020" name="G3 (Bethesda)">
        <title>High-Quality Assemblies for Three Invasive Social Wasps from the &lt;i&gt;Vespula&lt;/i&gt; Genus.</title>
        <authorList>
            <person name="Harrop T.W.R."/>
            <person name="Guhlin J."/>
            <person name="McLaughlin G.M."/>
            <person name="Permina E."/>
            <person name="Stockwell P."/>
            <person name="Gilligan J."/>
            <person name="Le Lec M.F."/>
            <person name="Gruber M.A.M."/>
            <person name="Quinn O."/>
            <person name="Lovegrove M."/>
            <person name="Duncan E.J."/>
            <person name="Remnant E.J."/>
            <person name="Van Eeckhoven J."/>
            <person name="Graham B."/>
            <person name="Knapp R.A."/>
            <person name="Langford K.W."/>
            <person name="Kronenberg Z."/>
            <person name="Press M.O."/>
            <person name="Eacker S.M."/>
            <person name="Wilson-Rankin E.E."/>
            <person name="Purcell J."/>
            <person name="Lester P.J."/>
            <person name="Dearden P.K."/>
        </authorList>
    </citation>
    <scope>NUCLEOTIDE SEQUENCE</scope>
    <source>
        <strain evidence="1">Marl-1</strain>
    </source>
</reference>
<evidence type="ECO:0000313" key="2">
    <source>
        <dbReference type="Proteomes" id="UP000614350"/>
    </source>
</evidence>
<dbReference type="Proteomes" id="UP000614350">
    <property type="component" value="Unassembled WGS sequence"/>
</dbReference>